<feature type="region of interest" description="Disordered" evidence="1">
    <location>
        <begin position="189"/>
        <end position="233"/>
    </location>
</feature>
<feature type="region of interest" description="Disordered" evidence="1">
    <location>
        <begin position="44"/>
        <end position="65"/>
    </location>
</feature>
<reference evidence="2" key="2">
    <citation type="submission" date="2022-01" db="EMBL/GenBank/DDBJ databases">
        <authorList>
            <person name="Yamashiro T."/>
            <person name="Shiraishi A."/>
            <person name="Satake H."/>
            <person name="Nakayama K."/>
        </authorList>
    </citation>
    <scope>NUCLEOTIDE SEQUENCE</scope>
</reference>
<evidence type="ECO:0000313" key="2">
    <source>
        <dbReference type="EMBL" id="GJT83530.1"/>
    </source>
</evidence>
<organism evidence="2 3">
    <name type="scientific">Tanacetum coccineum</name>
    <dbReference type="NCBI Taxonomy" id="301880"/>
    <lineage>
        <taxon>Eukaryota</taxon>
        <taxon>Viridiplantae</taxon>
        <taxon>Streptophyta</taxon>
        <taxon>Embryophyta</taxon>
        <taxon>Tracheophyta</taxon>
        <taxon>Spermatophyta</taxon>
        <taxon>Magnoliopsida</taxon>
        <taxon>eudicotyledons</taxon>
        <taxon>Gunneridae</taxon>
        <taxon>Pentapetalae</taxon>
        <taxon>asterids</taxon>
        <taxon>campanulids</taxon>
        <taxon>Asterales</taxon>
        <taxon>Asteraceae</taxon>
        <taxon>Asteroideae</taxon>
        <taxon>Anthemideae</taxon>
        <taxon>Anthemidinae</taxon>
        <taxon>Tanacetum</taxon>
    </lineage>
</organism>
<evidence type="ECO:0008006" key="4">
    <source>
        <dbReference type="Google" id="ProtNLM"/>
    </source>
</evidence>
<evidence type="ECO:0000256" key="1">
    <source>
        <dbReference type="SAM" id="MobiDB-lite"/>
    </source>
</evidence>
<proteinExistence type="predicted"/>
<feature type="region of interest" description="Disordered" evidence="1">
    <location>
        <begin position="1"/>
        <end position="20"/>
    </location>
</feature>
<comment type="caution">
    <text evidence="2">The sequence shown here is derived from an EMBL/GenBank/DDBJ whole genome shotgun (WGS) entry which is preliminary data.</text>
</comment>
<name>A0ABQ5H7B8_9ASTR</name>
<gene>
    <name evidence="2" type="ORF">Tco_1057872</name>
</gene>
<dbReference type="EMBL" id="BQNB010019271">
    <property type="protein sequence ID" value="GJT83530.1"/>
    <property type="molecule type" value="Genomic_DNA"/>
</dbReference>
<keyword evidence="3" id="KW-1185">Reference proteome</keyword>
<evidence type="ECO:0000313" key="3">
    <source>
        <dbReference type="Proteomes" id="UP001151760"/>
    </source>
</evidence>
<protein>
    <recommendedName>
        <fullName evidence="4">Reverse transcriptase domain-containing protein</fullName>
    </recommendedName>
</protein>
<sequence>MPPTMTSQSGQGREVNDGVDGVPDFSTIIAQQLHNLLPTIVTQVGNHGRGQGNRRNQNDDAVNDNIRGDIRNVTRSNNRMGYKEFLACNPKEYDGKGCAIVYSHWIEKMELVHDMSGCRDSQKVKYTAGSFVNKALTWWNSEIRTWGREAAIGLAILHMLIGFMSWLATEPKTIQKAVQIAGTLTDEALRNGTIKKNPKKRGNEGEPRKDRNGRDDNKRTRKGNAFCYNRKPY</sequence>
<reference evidence="2" key="1">
    <citation type="journal article" date="2022" name="Int. J. Mol. Sci.">
        <title>Draft Genome of Tanacetum Coccineum: Genomic Comparison of Closely Related Tanacetum-Family Plants.</title>
        <authorList>
            <person name="Yamashiro T."/>
            <person name="Shiraishi A."/>
            <person name="Nakayama K."/>
            <person name="Satake H."/>
        </authorList>
    </citation>
    <scope>NUCLEOTIDE SEQUENCE</scope>
</reference>
<feature type="compositionally biased region" description="Basic and acidic residues" evidence="1">
    <location>
        <begin position="201"/>
        <end position="218"/>
    </location>
</feature>
<accession>A0ABQ5H7B8</accession>
<feature type="compositionally biased region" description="Polar residues" evidence="1">
    <location>
        <begin position="1"/>
        <end position="11"/>
    </location>
</feature>
<dbReference type="Proteomes" id="UP001151760">
    <property type="component" value="Unassembled WGS sequence"/>
</dbReference>